<name>A0ABV8H177_9BACI</name>
<proteinExistence type="predicted"/>
<dbReference type="PANTHER" id="PTHR40070:SF1">
    <property type="entry name" value="UPF0478 PROTEIN YTXG"/>
    <property type="match status" value="1"/>
</dbReference>
<keyword evidence="1" id="KW-0812">Transmembrane</keyword>
<dbReference type="EMBL" id="JBHSAO010000017">
    <property type="protein sequence ID" value="MFC4025598.1"/>
    <property type="molecule type" value="Genomic_DNA"/>
</dbReference>
<dbReference type="InterPro" id="IPR009293">
    <property type="entry name" value="UPF0478"/>
</dbReference>
<dbReference type="RefSeq" id="WP_379498094.1">
    <property type="nucleotide sequence ID" value="NZ_JBHSAO010000017.1"/>
</dbReference>
<evidence type="ECO:0000313" key="3">
    <source>
        <dbReference type="Proteomes" id="UP001595772"/>
    </source>
</evidence>
<dbReference type="Pfam" id="PF06103">
    <property type="entry name" value="DUF948"/>
    <property type="match status" value="1"/>
</dbReference>
<keyword evidence="3" id="KW-1185">Reference proteome</keyword>
<dbReference type="PANTHER" id="PTHR40070">
    <property type="entry name" value="UPF0478 PROTEIN YTXG"/>
    <property type="match status" value="1"/>
</dbReference>
<reference evidence="3" key="1">
    <citation type="journal article" date="2019" name="Int. J. Syst. Evol. Microbiol.">
        <title>The Global Catalogue of Microorganisms (GCM) 10K type strain sequencing project: providing services to taxonomists for standard genome sequencing and annotation.</title>
        <authorList>
            <consortium name="The Broad Institute Genomics Platform"/>
            <consortium name="The Broad Institute Genome Sequencing Center for Infectious Disease"/>
            <person name="Wu L."/>
            <person name="Ma J."/>
        </authorList>
    </citation>
    <scope>NUCLEOTIDE SEQUENCE [LARGE SCALE GENOMIC DNA]</scope>
    <source>
        <strain evidence="3">IBRC-M 10703</strain>
    </source>
</reference>
<feature type="transmembrane region" description="Helical" evidence="1">
    <location>
        <begin position="6"/>
        <end position="26"/>
    </location>
</feature>
<dbReference type="Proteomes" id="UP001595772">
    <property type="component" value="Unassembled WGS sequence"/>
</dbReference>
<comment type="caution">
    <text evidence="2">The sequence shown here is derived from an EMBL/GenBank/DDBJ whole genome shotgun (WGS) entry which is preliminary data.</text>
</comment>
<keyword evidence="1" id="KW-0472">Membrane</keyword>
<protein>
    <submittedName>
        <fullName evidence="2">DUF948 domain-containing protein</fullName>
    </submittedName>
</protein>
<organism evidence="2 3">
    <name type="scientific">Oceanobacillus longus</name>
    <dbReference type="NCBI Taxonomy" id="930120"/>
    <lineage>
        <taxon>Bacteria</taxon>
        <taxon>Bacillati</taxon>
        <taxon>Bacillota</taxon>
        <taxon>Bacilli</taxon>
        <taxon>Bacillales</taxon>
        <taxon>Bacillaceae</taxon>
        <taxon>Oceanobacillus</taxon>
    </lineage>
</organism>
<evidence type="ECO:0000313" key="2">
    <source>
        <dbReference type="EMBL" id="MFC4025598.1"/>
    </source>
</evidence>
<keyword evidence="1" id="KW-1133">Transmembrane helix</keyword>
<gene>
    <name evidence="2" type="ORF">ACFOUV_17610</name>
</gene>
<evidence type="ECO:0000256" key="1">
    <source>
        <dbReference type="SAM" id="Phobius"/>
    </source>
</evidence>
<accession>A0ABV8H177</accession>
<sequence length="159" mass="17648">MDIIYVGVLLCSIAFAIVVIYISLVLKRLADTMKSLGTSVGELEKELNYITPQLTQTVRETDKLVDDIGEKIRATDSLFDSVEEIGVTVNSLNEVYSQKSKGLSDVELEKKMKPFVGGITWSEAAVQIYSKWKATKRTSKNELMVQQTNVVPVNTGREG</sequence>